<dbReference type="InterPro" id="IPR010105">
    <property type="entry name" value="TonB_sidphr_rcpt"/>
</dbReference>
<evidence type="ECO:0000256" key="1">
    <source>
        <dbReference type="ARBA" id="ARBA00004571"/>
    </source>
</evidence>
<dbReference type="PROSITE" id="PS52016">
    <property type="entry name" value="TONB_DEPENDENT_REC_3"/>
    <property type="match status" value="1"/>
</dbReference>
<evidence type="ECO:0000256" key="9">
    <source>
        <dbReference type="ARBA" id="ARBA00023065"/>
    </source>
</evidence>
<keyword evidence="13 14" id="KW-0998">Cell outer membrane</keyword>
<dbReference type="InterPro" id="IPR012910">
    <property type="entry name" value="Plug_dom"/>
</dbReference>
<keyword evidence="19" id="KW-1185">Reference proteome</keyword>
<keyword evidence="4 14" id="KW-1134">Transmembrane beta strand</keyword>
<dbReference type="InterPro" id="IPR000531">
    <property type="entry name" value="Beta-barrel_TonB"/>
</dbReference>
<dbReference type="Gene3D" id="2.40.170.20">
    <property type="entry name" value="TonB-dependent receptor, beta-barrel domain"/>
    <property type="match status" value="1"/>
</dbReference>
<dbReference type="InterPro" id="IPR036942">
    <property type="entry name" value="Beta-barrel_TonB_sf"/>
</dbReference>
<proteinExistence type="inferred from homology"/>
<reference evidence="18 19" key="1">
    <citation type="journal article" date="2020" name="Microorganisms">
        <title>Reliable Identification of Environmental Pseudomonas Isolates Using the rpoD Gene.</title>
        <authorList>
            <consortium name="The Broad Institute Genome Sequencing Platform"/>
            <person name="Girard L."/>
            <person name="Lood C."/>
            <person name="Rokni-Zadeh H."/>
            <person name="van Noort V."/>
            <person name="Lavigne R."/>
            <person name="De Mot R."/>
        </authorList>
    </citation>
    <scope>NUCLEOTIDE SEQUENCE [LARGE SCALE GENOMIC DNA]</scope>
    <source>
        <strain evidence="18 19">SWRI196</strain>
    </source>
</reference>
<dbReference type="PANTHER" id="PTHR32552:SF68">
    <property type="entry name" value="FERRICHROME OUTER MEMBRANE TRANSPORTER_PHAGE RECEPTOR"/>
    <property type="match status" value="1"/>
</dbReference>
<dbReference type="NCBIfam" id="TIGR01783">
    <property type="entry name" value="TonB-siderophor"/>
    <property type="match status" value="1"/>
</dbReference>
<comment type="similarity">
    <text evidence="2 14 15">Belongs to the TonB-dependent receptor family.</text>
</comment>
<keyword evidence="10 15" id="KW-0798">TonB box</keyword>
<evidence type="ECO:0000256" key="8">
    <source>
        <dbReference type="ARBA" id="ARBA00023004"/>
    </source>
</evidence>
<organism evidence="18 19">
    <name type="scientific">Pseudomonas tehranensis</name>
    <dbReference type="NCBI Taxonomy" id="2745502"/>
    <lineage>
        <taxon>Bacteria</taxon>
        <taxon>Pseudomonadati</taxon>
        <taxon>Pseudomonadota</taxon>
        <taxon>Gammaproteobacteria</taxon>
        <taxon>Pseudomonadales</taxon>
        <taxon>Pseudomonadaceae</taxon>
        <taxon>Pseudomonas</taxon>
    </lineage>
</organism>
<dbReference type="Pfam" id="PF07715">
    <property type="entry name" value="Plug"/>
    <property type="match status" value="1"/>
</dbReference>
<name>A0ABR6UX66_9PSED</name>
<dbReference type="InterPro" id="IPR037066">
    <property type="entry name" value="Plug_dom_sf"/>
</dbReference>
<evidence type="ECO:0000256" key="13">
    <source>
        <dbReference type="ARBA" id="ARBA00023237"/>
    </source>
</evidence>
<evidence type="ECO:0000313" key="18">
    <source>
        <dbReference type="EMBL" id="MBC3349042.1"/>
    </source>
</evidence>
<keyword evidence="11 14" id="KW-0472">Membrane</keyword>
<evidence type="ECO:0000256" key="12">
    <source>
        <dbReference type="ARBA" id="ARBA00023170"/>
    </source>
</evidence>
<evidence type="ECO:0000256" key="6">
    <source>
        <dbReference type="ARBA" id="ARBA00022692"/>
    </source>
</evidence>
<feature type="chain" id="PRO_5046735855" evidence="16">
    <location>
        <begin position="41"/>
        <end position="817"/>
    </location>
</feature>
<dbReference type="Pfam" id="PF00593">
    <property type="entry name" value="TonB_dep_Rec_b-barrel"/>
    <property type="match status" value="1"/>
</dbReference>
<sequence>MPAPHGLNALTKALLIRQSFRPSLPALCAMALGLPLMAQAQSLPINIQAQPLGSALQEFGRQTNLQVLYSPAEVSGLRSTAVSGDLEPAAAMARLLQGTNITYSVQGNSMTLNSRGNGAGLDLAPINISGTQESAWGPVDGIVAKKTGTGTKTDTPLNEVPQTVNVITQDEVKLRGAQSVTEALRYTAGMTGGGFSDRVTIFDEPTSRGFIPTPLYLDGLHLPYGGGSTGGALQIDPYTLERIEVLKGPASVLYGQNQPGGIVNMVSKRPTVTPLHEVTLGAGDNDRKKLGFDLGGPLDDQGEFLYRLTGVVEDSGSEIDYVENNRMLLAPSLTWNPSDATSITLFAQYQKDRDTPSAQGLPASGTVLPNPNGKYSRSTFFGEPGLNKYNREQFVVGYEASHELNDVWTLKQTARYAQVDDQYVDPLHGYGFIANPVTGANDQRYMRRYGVDWSQTNKVYNIDTTAQAKFRTGELDHTLLLGVDHYHFESKFLGLYDRSAAAIDMYNPVYGGQINFTSPHRWDNTIRQTGLYVQDQLKWDKWFFTVGGRYDFADTDNKQPLAGTGSKSRDEKFSGRAGFGYLFDNGLTPYVSYSESFMPVSNTNITGPAFEPTTGKQYEAGIKYEPKGIDGFIQLSVYDIVQENVVTSVLGAEYGVSEQSGEMRSQGIELEGKVNLNENIRMIGSVSRNDIEYTKDNDGREGRHPASAPPLTASAWIDYTFTGASPLAGFGAGIGARYVRQSYGTDYEGAFQIPSYTVYDAMMSYDFEKSPLHIKGVSVRMNMENLEDKKYVASCRSDWDCYYGQGRTLTTDLTYNW</sequence>
<dbReference type="Gene3D" id="3.55.50.30">
    <property type="match status" value="1"/>
</dbReference>
<evidence type="ECO:0000313" key="19">
    <source>
        <dbReference type="Proteomes" id="UP000617171"/>
    </source>
</evidence>
<keyword evidence="8" id="KW-0408">Iron</keyword>
<dbReference type="InterPro" id="IPR011662">
    <property type="entry name" value="Secretin/TonB_short_N"/>
</dbReference>
<evidence type="ECO:0000256" key="3">
    <source>
        <dbReference type="ARBA" id="ARBA00022448"/>
    </source>
</evidence>
<evidence type="ECO:0000256" key="14">
    <source>
        <dbReference type="PROSITE-ProRule" id="PRU01360"/>
    </source>
</evidence>
<gene>
    <name evidence="18" type="ORF">HU811_20560</name>
</gene>
<keyword evidence="5" id="KW-0410">Iron transport</keyword>
<evidence type="ECO:0000256" key="2">
    <source>
        <dbReference type="ARBA" id="ARBA00009810"/>
    </source>
</evidence>
<dbReference type="EMBL" id="JABWQV010000185">
    <property type="protein sequence ID" value="MBC3349042.1"/>
    <property type="molecule type" value="Genomic_DNA"/>
</dbReference>
<dbReference type="Gene3D" id="2.170.130.10">
    <property type="entry name" value="TonB-dependent receptor, plug domain"/>
    <property type="match status" value="1"/>
</dbReference>
<dbReference type="SUPFAM" id="SSF56935">
    <property type="entry name" value="Porins"/>
    <property type="match status" value="1"/>
</dbReference>
<evidence type="ECO:0000256" key="11">
    <source>
        <dbReference type="ARBA" id="ARBA00023136"/>
    </source>
</evidence>
<comment type="subcellular location">
    <subcellularLocation>
        <location evidence="1 14">Cell outer membrane</location>
        <topology evidence="1 14">Multi-pass membrane protein</topology>
    </subcellularLocation>
</comment>
<feature type="domain" description="Secretin/TonB short N-terminal" evidence="17">
    <location>
        <begin position="65"/>
        <end position="115"/>
    </location>
</feature>
<evidence type="ECO:0000256" key="5">
    <source>
        <dbReference type="ARBA" id="ARBA00022496"/>
    </source>
</evidence>
<keyword evidence="7 16" id="KW-0732">Signal</keyword>
<evidence type="ECO:0000259" key="17">
    <source>
        <dbReference type="SMART" id="SM00965"/>
    </source>
</evidence>
<dbReference type="PANTHER" id="PTHR32552">
    <property type="entry name" value="FERRICHROME IRON RECEPTOR-RELATED"/>
    <property type="match status" value="1"/>
</dbReference>
<protein>
    <submittedName>
        <fullName evidence="18">TonB-dependent siderophore receptor</fullName>
    </submittedName>
</protein>
<dbReference type="CDD" id="cd01347">
    <property type="entry name" value="ligand_gated_channel"/>
    <property type="match status" value="1"/>
</dbReference>
<keyword evidence="6 14" id="KW-0812">Transmembrane</keyword>
<evidence type="ECO:0000256" key="10">
    <source>
        <dbReference type="ARBA" id="ARBA00023077"/>
    </source>
</evidence>
<evidence type="ECO:0000256" key="16">
    <source>
        <dbReference type="SAM" id="SignalP"/>
    </source>
</evidence>
<feature type="signal peptide" evidence="16">
    <location>
        <begin position="1"/>
        <end position="40"/>
    </location>
</feature>
<keyword evidence="9" id="KW-0406">Ion transport</keyword>
<evidence type="ECO:0000256" key="7">
    <source>
        <dbReference type="ARBA" id="ARBA00022729"/>
    </source>
</evidence>
<dbReference type="Proteomes" id="UP000617171">
    <property type="component" value="Unassembled WGS sequence"/>
</dbReference>
<evidence type="ECO:0000256" key="4">
    <source>
        <dbReference type="ARBA" id="ARBA00022452"/>
    </source>
</evidence>
<keyword evidence="3 14" id="KW-0813">Transport</keyword>
<keyword evidence="12 18" id="KW-0675">Receptor</keyword>
<dbReference type="Pfam" id="PF07660">
    <property type="entry name" value="STN"/>
    <property type="match status" value="1"/>
</dbReference>
<dbReference type="SMART" id="SM00965">
    <property type="entry name" value="STN"/>
    <property type="match status" value="1"/>
</dbReference>
<comment type="caution">
    <text evidence="18">The sequence shown here is derived from an EMBL/GenBank/DDBJ whole genome shotgun (WGS) entry which is preliminary data.</text>
</comment>
<dbReference type="InterPro" id="IPR039426">
    <property type="entry name" value="TonB-dep_rcpt-like"/>
</dbReference>
<evidence type="ECO:0000256" key="15">
    <source>
        <dbReference type="RuleBase" id="RU003357"/>
    </source>
</evidence>
<accession>A0ABR6UX66</accession>